<protein>
    <submittedName>
        <fullName evidence="3">Splicing factor 3A subunit 1 like protein</fullName>
    </submittedName>
</protein>
<dbReference type="SUPFAM" id="SSF109905">
    <property type="entry name" value="Surp module (SWAP domain)"/>
    <property type="match status" value="1"/>
</dbReference>
<dbReference type="Proteomes" id="UP001057375">
    <property type="component" value="Unassembled WGS sequence"/>
</dbReference>
<evidence type="ECO:0000313" key="4">
    <source>
        <dbReference type="Proteomes" id="UP001057375"/>
    </source>
</evidence>
<accession>A0ABQ5KY49</accession>
<reference evidence="3" key="1">
    <citation type="submission" date="2022-03" db="EMBL/GenBank/DDBJ databases">
        <title>Draft genome sequence of Aduncisulcus paluster, a free-living microaerophilic Fornicata.</title>
        <authorList>
            <person name="Yuyama I."/>
            <person name="Kume K."/>
            <person name="Tamura T."/>
            <person name="Inagaki Y."/>
            <person name="Hashimoto T."/>
        </authorList>
    </citation>
    <scope>NUCLEOTIDE SEQUENCE</scope>
    <source>
        <strain evidence="3">NY0171</strain>
    </source>
</reference>
<keyword evidence="4" id="KW-1185">Reference proteome</keyword>
<evidence type="ECO:0000259" key="2">
    <source>
        <dbReference type="PROSITE" id="PS50128"/>
    </source>
</evidence>
<feature type="non-terminal residue" evidence="3">
    <location>
        <position position="441"/>
    </location>
</feature>
<feature type="domain" description="SURP motif" evidence="2">
    <location>
        <begin position="1"/>
        <end position="41"/>
    </location>
</feature>
<dbReference type="InterPro" id="IPR000061">
    <property type="entry name" value="Surp"/>
</dbReference>
<dbReference type="InterPro" id="IPR035967">
    <property type="entry name" value="SWAP/Surp_sf"/>
</dbReference>
<sequence>MRLALFASRHGDELVSEIAKREKENPLFGFIRPESVLYPYFCSLRDVYSRIIDDPTIIDYNPSYEDLKGDSSDNAPQIASKTTEIDWSDFEIVGRVSFTSREVKQLPFAKFPPPPPNYQSFSTLHQPTKISTSLVSSHITLSGAHIVSDVLQTISQKKHSSITGGVDTSGSIPSDDVPMISDMPLPGYSLCPLCNQFVHPLYISEHVQREVQSGQWEREKRDWQEKQRVVRGMQIDDAQLWEGIVKVMKRNEPDIAIDGTHPLYQGEMSETLHDTDGATSTEGHLTVDYKSREASSTHHSEMERTDLKKEEEEEKRGERRVVDDISMGKDEERERKGVKMEEGEDSIIDQKPEKEEENPEKEEEEPIIFTFIITIPPNPKQKLMKEGGSVEIVVGSTEELQVKMFEMTGVPVKKQRFQDSVSKSFLDVKIPLQEQSIGKDL</sequence>
<dbReference type="Pfam" id="PF01805">
    <property type="entry name" value="Surp"/>
    <property type="match status" value="1"/>
</dbReference>
<evidence type="ECO:0000313" key="3">
    <source>
        <dbReference type="EMBL" id="GKT36966.1"/>
    </source>
</evidence>
<dbReference type="EMBL" id="BQXS01011348">
    <property type="protein sequence ID" value="GKT36966.1"/>
    <property type="molecule type" value="Genomic_DNA"/>
</dbReference>
<proteinExistence type="predicted"/>
<feature type="region of interest" description="Disordered" evidence="1">
    <location>
        <begin position="273"/>
        <end position="363"/>
    </location>
</feature>
<dbReference type="PANTHER" id="PTHR15316">
    <property type="entry name" value="SPLICEOSOME ASSOCIATED PROTEIN 114/SWAP SPLICING FACTOR-RELATED"/>
    <property type="match status" value="1"/>
</dbReference>
<name>A0ABQ5KY49_9EUKA</name>
<organism evidence="3 4">
    <name type="scientific">Aduncisulcus paluster</name>
    <dbReference type="NCBI Taxonomy" id="2918883"/>
    <lineage>
        <taxon>Eukaryota</taxon>
        <taxon>Metamonada</taxon>
        <taxon>Carpediemonas-like organisms</taxon>
        <taxon>Aduncisulcus</taxon>
    </lineage>
</organism>
<feature type="compositionally biased region" description="Basic and acidic residues" evidence="1">
    <location>
        <begin position="285"/>
        <end position="341"/>
    </location>
</feature>
<dbReference type="InterPro" id="IPR045146">
    <property type="entry name" value="SF3A1"/>
</dbReference>
<dbReference type="PROSITE" id="PS50128">
    <property type="entry name" value="SURP"/>
    <property type="match status" value="1"/>
</dbReference>
<dbReference type="Gene3D" id="1.10.10.790">
    <property type="entry name" value="Surp module"/>
    <property type="match status" value="1"/>
</dbReference>
<gene>
    <name evidence="3" type="ORF">ADUPG1_009837</name>
</gene>
<dbReference type="SMART" id="SM00648">
    <property type="entry name" value="SWAP"/>
    <property type="match status" value="1"/>
</dbReference>
<comment type="caution">
    <text evidence="3">The sequence shown here is derived from an EMBL/GenBank/DDBJ whole genome shotgun (WGS) entry which is preliminary data.</text>
</comment>
<evidence type="ECO:0000256" key="1">
    <source>
        <dbReference type="SAM" id="MobiDB-lite"/>
    </source>
</evidence>
<dbReference type="PANTHER" id="PTHR15316:SF1">
    <property type="entry name" value="SPLICING FACTOR 3A SUBUNIT 1"/>
    <property type="match status" value="1"/>
</dbReference>